<dbReference type="InterPro" id="IPR026278">
    <property type="entry name" value="KhtT"/>
</dbReference>
<dbReference type="EMBL" id="JBHSAY010000028">
    <property type="protein sequence ID" value="MFC4136103.1"/>
    <property type="molecule type" value="Genomic_DNA"/>
</dbReference>
<gene>
    <name evidence="2" type="ORF">ACFOZ4_36315</name>
</gene>
<reference evidence="3" key="1">
    <citation type="journal article" date="2019" name="Int. J. Syst. Evol. Microbiol.">
        <title>The Global Catalogue of Microorganisms (GCM) 10K type strain sequencing project: providing services to taxonomists for standard genome sequencing and annotation.</title>
        <authorList>
            <consortium name="The Broad Institute Genomics Platform"/>
            <consortium name="The Broad Institute Genome Sequencing Center for Infectious Disease"/>
            <person name="Wu L."/>
            <person name="Ma J."/>
        </authorList>
    </citation>
    <scope>NUCLEOTIDE SEQUENCE [LARGE SCALE GENOMIC DNA]</scope>
    <source>
        <strain evidence="3">CGMCC 4.7289</strain>
    </source>
</reference>
<sequence>MEVERTALPGIGLRHEFRTARGQHAAVISHHNGRRDLVVYDPRDPDTTLAALALTNEEANGVAELLGTARLVERLADLQRQVTGLVTVQIQVAEGSPYAGRFMGDARVRTRTGASIVAIVRDAEVVASPGPDTRLRSGDLVVIVGTADGTAGAAEIFTRG</sequence>
<feature type="domain" description="RCK C-terminal" evidence="1">
    <location>
        <begin position="73"/>
        <end position="160"/>
    </location>
</feature>
<evidence type="ECO:0000313" key="3">
    <source>
        <dbReference type="Proteomes" id="UP001595816"/>
    </source>
</evidence>
<accession>A0ABV8M0J9</accession>
<dbReference type="Proteomes" id="UP001595816">
    <property type="component" value="Unassembled WGS sequence"/>
</dbReference>
<dbReference type="Pfam" id="PF25991">
    <property type="entry name" value="KhtT_N"/>
    <property type="match status" value="1"/>
</dbReference>
<dbReference type="InterPro" id="IPR006037">
    <property type="entry name" value="RCK_C"/>
</dbReference>
<evidence type="ECO:0000259" key="1">
    <source>
        <dbReference type="PROSITE" id="PS51202"/>
    </source>
</evidence>
<dbReference type="SUPFAM" id="SSF116726">
    <property type="entry name" value="TrkA C-terminal domain-like"/>
    <property type="match status" value="1"/>
</dbReference>
<dbReference type="PROSITE" id="PS51202">
    <property type="entry name" value="RCK_C"/>
    <property type="match status" value="1"/>
</dbReference>
<protein>
    <submittedName>
        <fullName evidence="2">Cation:proton antiporter regulatory subunit</fullName>
    </submittedName>
</protein>
<dbReference type="Pfam" id="PF02080">
    <property type="entry name" value="TrkA_C"/>
    <property type="match status" value="1"/>
</dbReference>
<evidence type="ECO:0000313" key="2">
    <source>
        <dbReference type="EMBL" id="MFC4136103.1"/>
    </source>
</evidence>
<dbReference type="PANTHER" id="PTHR30445">
    <property type="entry name" value="K(+)_H(+) ANTIPORTER SUBUNIT KHTT"/>
    <property type="match status" value="1"/>
</dbReference>
<organism evidence="2 3">
    <name type="scientific">Hamadaea flava</name>
    <dbReference type="NCBI Taxonomy" id="1742688"/>
    <lineage>
        <taxon>Bacteria</taxon>
        <taxon>Bacillati</taxon>
        <taxon>Actinomycetota</taxon>
        <taxon>Actinomycetes</taxon>
        <taxon>Micromonosporales</taxon>
        <taxon>Micromonosporaceae</taxon>
        <taxon>Hamadaea</taxon>
    </lineage>
</organism>
<name>A0ABV8M0J9_9ACTN</name>
<dbReference type="Gene3D" id="3.30.70.1450">
    <property type="entry name" value="Regulator of K+ conductance, C-terminal domain"/>
    <property type="match status" value="1"/>
</dbReference>
<comment type="caution">
    <text evidence="2">The sequence shown here is derived from an EMBL/GenBank/DDBJ whole genome shotgun (WGS) entry which is preliminary data.</text>
</comment>
<dbReference type="PIRSF" id="PIRSF005028">
    <property type="entry name" value="KhtT"/>
    <property type="match status" value="1"/>
</dbReference>
<keyword evidence="3" id="KW-1185">Reference proteome</keyword>
<dbReference type="InterPro" id="IPR058776">
    <property type="entry name" value="KhtT-like_N"/>
</dbReference>
<proteinExistence type="predicted"/>
<dbReference type="PANTHER" id="PTHR30445:SF8">
    <property type="entry name" value="K(+)_H(+) ANTIPORTER SUBUNIT KHTT"/>
    <property type="match status" value="1"/>
</dbReference>
<dbReference type="InterPro" id="IPR050144">
    <property type="entry name" value="AAE_transporter"/>
</dbReference>
<dbReference type="InterPro" id="IPR036721">
    <property type="entry name" value="RCK_C_sf"/>
</dbReference>
<dbReference type="RefSeq" id="WP_253762782.1">
    <property type="nucleotide sequence ID" value="NZ_JAMZDZ010000001.1"/>
</dbReference>